<evidence type="ECO:0000259" key="4">
    <source>
        <dbReference type="PROSITE" id="PS50102"/>
    </source>
</evidence>
<feature type="compositionally biased region" description="Acidic residues" evidence="3">
    <location>
        <begin position="281"/>
        <end position="303"/>
    </location>
</feature>
<feature type="region of interest" description="Disordered" evidence="3">
    <location>
        <begin position="412"/>
        <end position="450"/>
    </location>
</feature>
<feature type="compositionally biased region" description="Polar residues" evidence="3">
    <location>
        <begin position="319"/>
        <end position="330"/>
    </location>
</feature>
<dbReference type="PANTHER" id="PTHR23236:SF11">
    <property type="entry name" value="EUKARYOTIC TRANSLATION INITIATION FACTOR 4H"/>
    <property type="match status" value="1"/>
</dbReference>
<dbReference type="InterPro" id="IPR035979">
    <property type="entry name" value="RBD_domain_sf"/>
</dbReference>
<keyword evidence="6" id="KW-1185">Reference proteome</keyword>
<dbReference type="EMBL" id="SZYD01000015">
    <property type="protein sequence ID" value="KAD3641936.1"/>
    <property type="molecule type" value="Genomic_DNA"/>
</dbReference>
<keyword evidence="1 2" id="KW-0694">RNA-binding</keyword>
<comment type="caution">
    <text evidence="5">The sequence shown here is derived from an EMBL/GenBank/DDBJ whole genome shotgun (WGS) entry which is preliminary data.</text>
</comment>
<accession>A0A5N6MPI3</accession>
<feature type="domain" description="RRM" evidence="4">
    <location>
        <begin position="564"/>
        <end position="639"/>
    </location>
</feature>
<dbReference type="SUPFAM" id="SSF54928">
    <property type="entry name" value="RNA-binding domain, RBD"/>
    <property type="match status" value="4"/>
</dbReference>
<evidence type="ECO:0000256" key="3">
    <source>
        <dbReference type="SAM" id="MobiDB-lite"/>
    </source>
</evidence>
<dbReference type="OrthoDB" id="439808at2759"/>
<dbReference type="PROSITE" id="PS50102">
    <property type="entry name" value="RRM"/>
    <property type="match status" value="4"/>
</dbReference>
<dbReference type="GO" id="GO:0003723">
    <property type="term" value="F:RNA binding"/>
    <property type="evidence" value="ECO:0007669"/>
    <property type="project" value="UniProtKB-UniRule"/>
</dbReference>
<organism evidence="5 6">
    <name type="scientific">Mikania micrantha</name>
    <name type="common">bitter vine</name>
    <dbReference type="NCBI Taxonomy" id="192012"/>
    <lineage>
        <taxon>Eukaryota</taxon>
        <taxon>Viridiplantae</taxon>
        <taxon>Streptophyta</taxon>
        <taxon>Embryophyta</taxon>
        <taxon>Tracheophyta</taxon>
        <taxon>Spermatophyta</taxon>
        <taxon>Magnoliopsida</taxon>
        <taxon>eudicotyledons</taxon>
        <taxon>Gunneridae</taxon>
        <taxon>Pentapetalae</taxon>
        <taxon>asterids</taxon>
        <taxon>campanulids</taxon>
        <taxon>Asterales</taxon>
        <taxon>Asteraceae</taxon>
        <taxon>Asteroideae</taxon>
        <taxon>Heliantheae alliance</taxon>
        <taxon>Eupatorieae</taxon>
        <taxon>Mikania</taxon>
    </lineage>
</organism>
<dbReference type="Pfam" id="PF00076">
    <property type="entry name" value="RRM_1"/>
    <property type="match status" value="4"/>
</dbReference>
<dbReference type="GO" id="GO:0005730">
    <property type="term" value="C:nucleolus"/>
    <property type="evidence" value="ECO:0007669"/>
    <property type="project" value="TreeGrafter"/>
</dbReference>
<evidence type="ECO:0000313" key="5">
    <source>
        <dbReference type="EMBL" id="KAD3641936.1"/>
    </source>
</evidence>
<dbReference type="Proteomes" id="UP000326396">
    <property type="component" value="Linkage Group LG5"/>
</dbReference>
<feature type="compositionally biased region" description="Acidic residues" evidence="3">
    <location>
        <begin position="182"/>
        <end position="198"/>
    </location>
</feature>
<feature type="compositionally biased region" description="Polar residues" evidence="3">
    <location>
        <begin position="550"/>
        <end position="563"/>
    </location>
</feature>
<dbReference type="PANTHER" id="PTHR23236">
    <property type="entry name" value="EUKARYOTIC TRANSLATION INITIATION FACTOR 4B/4H"/>
    <property type="match status" value="1"/>
</dbReference>
<feature type="region of interest" description="Disordered" evidence="3">
    <location>
        <begin position="745"/>
        <end position="794"/>
    </location>
</feature>
<dbReference type="Gene3D" id="3.30.70.330">
    <property type="match status" value="4"/>
</dbReference>
<reference evidence="5 6" key="1">
    <citation type="submission" date="2019-05" db="EMBL/GenBank/DDBJ databases">
        <title>Mikania micrantha, genome provides insights into the molecular mechanism of rapid growth.</title>
        <authorList>
            <person name="Liu B."/>
        </authorList>
    </citation>
    <scope>NUCLEOTIDE SEQUENCE [LARGE SCALE GENOMIC DNA]</scope>
    <source>
        <strain evidence="5">NLD-2019</strain>
        <tissue evidence="5">Leaf</tissue>
    </source>
</reference>
<evidence type="ECO:0000256" key="1">
    <source>
        <dbReference type="ARBA" id="ARBA00022884"/>
    </source>
</evidence>
<gene>
    <name evidence="5" type="ORF">E3N88_31160</name>
</gene>
<feature type="compositionally biased region" description="Basic and acidic residues" evidence="3">
    <location>
        <begin position="199"/>
        <end position="220"/>
    </location>
</feature>
<feature type="compositionally biased region" description="Basic and acidic residues" evidence="3">
    <location>
        <begin position="144"/>
        <end position="162"/>
    </location>
</feature>
<sequence length="794" mass="86131">MPKSAKKKPASKVPLAPVFSKRDAEEIIENEIVSSKKQKIVTGGVVDAVEKKVNKKTQQKKINKQENISPESLVEEKEEPAAAVSENGAVAAKSDEPESNASDSLNEEDDKPASEIIVAVKPAAKVEEEGSDDEEVSEDDSEENGDRSEKDDEPKTSYKNEDAMPTSEANIAIKSAAKVEEEGSDDEEGSEDDSEDKDDSSKENDESKTTMKNEDVKPASEENIAVKPVVKVEEEGSDGEEGSDNSEEEDDEPKTAEKNEDANPASETNTVVKLAAKVEEEGSDDEEGSEDYEEDDSFEEDDEPKTAKKNDVDVEMVEASSSKQEAQTPATPQVIGNKTLFMGNLSFSVEESDILNFFKDAGEVVEVRLAVRNGRLTGYGHVEFATPDAAQQALKHNGELLLNRAVRLDLAKEKSAHTPRNGNERSSQKTRQSQSQDLAQTPATPQATGTKTLFMGNLSFSVEESDILNFFKDAGEVVEVRLAVRDDQFAGFGHVEFATPDAAQQALKHNGELLLNRAVRLDLAKETSAYTPRNGNERSSQKSRQSQSQDLAQTPATPQDTGTKTLFVGNLSFSVEESDILNFFKDAGQVVEVRLGLRDDQFAGFGHVEFATPDAAQQALKLNGELLLNRAVRLDLAKEMGAHSPSTGNERSSQKSGQSHSLTVYVRGFRIDDGFDNIRSMLNEHFGQCGEITRLSIPKHLESDDPKGVAFIDFSNGEAFNRALELDGSEVSECTLTVEAARHVSGGRSGGRGKFGGGRGRFSGGRGRLGSRKGRLGVRDGGIGRGRGGRGKRF</sequence>
<feature type="domain" description="RRM" evidence="4">
    <location>
        <begin position="338"/>
        <end position="413"/>
    </location>
</feature>
<feature type="compositionally biased region" description="Low complexity" evidence="3">
    <location>
        <begin position="81"/>
        <end position="92"/>
    </location>
</feature>
<evidence type="ECO:0000313" key="6">
    <source>
        <dbReference type="Proteomes" id="UP000326396"/>
    </source>
</evidence>
<dbReference type="SMART" id="SM00360">
    <property type="entry name" value="RRM"/>
    <property type="match status" value="4"/>
</dbReference>
<feature type="domain" description="RRM" evidence="4">
    <location>
        <begin position="451"/>
        <end position="526"/>
    </location>
</feature>
<feature type="compositionally biased region" description="Acidic residues" evidence="3">
    <location>
        <begin position="235"/>
        <end position="252"/>
    </location>
</feature>
<feature type="compositionally biased region" description="Basic residues" evidence="3">
    <location>
        <begin position="53"/>
        <end position="62"/>
    </location>
</feature>
<name>A0A5N6MPI3_9ASTR</name>
<feature type="compositionally biased region" description="Low complexity" evidence="3">
    <location>
        <begin position="429"/>
        <end position="448"/>
    </location>
</feature>
<proteinExistence type="predicted"/>
<feature type="compositionally biased region" description="Basic and acidic residues" evidence="3">
    <location>
        <begin position="412"/>
        <end position="427"/>
    </location>
</feature>
<dbReference type="InterPro" id="IPR000504">
    <property type="entry name" value="RRM_dom"/>
</dbReference>
<feature type="compositionally biased region" description="Gly residues" evidence="3">
    <location>
        <begin position="747"/>
        <end position="768"/>
    </location>
</feature>
<dbReference type="AlphaFoldDB" id="A0A5N6MPI3"/>
<dbReference type="InterPro" id="IPR012677">
    <property type="entry name" value="Nucleotide-bd_a/b_plait_sf"/>
</dbReference>
<feature type="compositionally biased region" description="Acidic residues" evidence="3">
    <location>
        <begin position="129"/>
        <end position="143"/>
    </location>
</feature>
<evidence type="ECO:0000256" key="2">
    <source>
        <dbReference type="PROSITE-ProRule" id="PRU00176"/>
    </source>
</evidence>
<feature type="domain" description="RRM" evidence="4">
    <location>
        <begin position="662"/>
        <end position="743"/>
    </location>
</feature>
<protein>
    <recommendedName>
        <fullName evidence="4">RRM domain-containing protein</fullName>
    </recommendedName>
</protein>
<feature type="region of interest" description="Disordered" evidence="3">
    <location>
        <begin position="44"/>
        <end position="330"/>
    </location>
</feature>
<feature type="region of interest" description="Disordered" evidence="3">
    <location>
        <begin position="527"/>
        <end position="563"/>
    </location>
</feature>